<proteinExistence type="predicted"/>
<dbReference type="EMBL" id="CAJHNH020001713">
    <property type="protein sequence ID" value="CAG5124167.1"/>
    <property type="molecule type" value="Genomic_DNA"/>
</dbReference>
<sequence>SILDIAEVSDSNSDLLGIRRSLPAAGQPQYRHGLHGQVWGQQPIFHLEQR</sequence>
<accession>A0A8S3Z3T7</accession>
<feature type="non-terminal residue" evidence="1">
    <location>
        <position position="1"/>
    </location>
</feature>
<organism evidence="1 2">
    <name type="scientific">Candidula unifasciata</name>
    <dbReference type="NCBI Taxonomy" id="100452"/>
    <lineage>
        <taxon>Eukaryota</taxon>
        <taxon>Metazoa</taxon>
        <taxon>Spiralia</taxon>
        <taxon>Lophotrochozoa</taxon>
        <taxon>Mollusca</taxon>
        <taxon>Gastropoda</taxon>
        <taxon>Heterobranchia</taxon>
        <taxon>Euthyneura</taxon>
        <taxon>Panpulmonata</taxon>
        <taxon>Eupulmonata</taxon>
        <taxon>Stylommatophora</taxon>
        <taxon>Helicina</taxon>
        <taxon>Helicoidea</taxon>
        <taxon>Geomitridae</taxon>
        <taxon>Candidula</taxon>
    </lineage>
</organism>
<gene>
    <name evidence="1" type="ORF">CUNI_LOCUS9725</name>
</gene>
<name>A0A8S3Z3T7_9EUPU</name>
<evidence type="ECO:0000313" key="1">
    <source>
        <dbReference type="EMBL" id="CAG5124167.1"/>
    </source>
</evidence>
<comment type="caution">
    <text evidence="1">The sequence shown here is derived from an EMBL/GenBank/DDBJ whole genome shotgun (WGS) entry which is preliminary data.</text>
</comment>
<evidence type="ECO:0000313" key="2">
    <source>
        <dbReference type="Proteomes" id="UP000678393"/>
    </source>
</evidence>
<reference evidence="1" key="1">
    <citation type="submission" date="2021-04" db="EMBL/GenBank/DDBJ databases">
        <authorList>
            <consortium name="Molecular Ecology Group"/>
        </authorList>
    </citation>
    <scope>NUCLEOTIDE SEQUENCE</scope>
</reference>
<dbReference type="Proteomes" id="UP000678393">
    <property type="component" value="Unassembled WGS sequence"/>
</dbReference>
<dbReference type="AlphaFoldDB" id="A0A8S3Z3T7"/>
<keyword evidence="2" id="KW-1185">Reference proteome</keyword>
<feature type="non-terminal residue" evidence="1">
    <location>
        <position position="50"/>
    </location>
</feature>
<protein>
    <submittedName>
        <fullName evidence="1">Uncharacterized protein</fullName>
    </submittedName>
</protein>